<protein>
    <recommendedName>
        <fullName evidence="4">TIGR03067 domain-containing protein</fullName>
    </recommendedName>
</protein>
<proteinExistence type="predicted"/>
<accession>A0A2S8FE82</accession>
<keyword evidence="1" id="KW-0812">Transmembrane</keyword>
<dbReference type="EMBL" id="PUHY01000014">
    <property type="protein sequence ID" value="PQO30468.1"/>
    <property type="molecule type" value="Genomic_DNA"/>
</dbReference>
<feature type="transmembrane region" description="Helical" evidence="1">
    <location>
        <begin position="14"/>
        <end position="35"/>
    </location>
</feature>
<evidence type="ECO:0008006" key="4">
    <source>
        <dbReference type="Google" id="ProtNLM"/>
    </source>
</evidence>
<evidence type="ECO:0000313" key="2">
    <source>
        <dbReference type="EMBL" id="PQO30468.1"/>
    </source>
</evidence>
<comment type="caution">
    <text evidence="2">The sequence shown here is derived from an EMBL/GenBank/DDBJ whole genome shotgun (WGS) entry which is preliminary data.</text>
</comment>
<sequence length="146" mass="16529">MEEELLASQSKRSWFQFSVRTLLLLMTLVCVYLAGHFGKGFSDPSQLEGTWNATLPLGHERDVKLTYLEENRFLLLSRGSVFDGIYLREGDRLVVKEPEDMRMKGLVWKWQGERITLISEPAGNPTGSSYLGTTLVRAVEEKTDGS</sequence>
<organism evidence="2 3">
    <name type="scientific">Blastopirellula marina</name>
    <dbReference type="NCBI Taxonomy" id="124"/>
    <lineage>
        <taxon>Bacteria</taxon>
        <taxon>Pseudomonadati</taxon>
        <taxon>Planctomycetota</taxon>
        <taxon>Planctomycetia</taxon>
        <taxon>Pirellulales</taxon>
        <taxon>Pirellulaceae</taxon>
        <taxon>Blastopirellula</taxon>
    </lineage>
</organism>
<name>A0A2S8FE82_9BACT</name>
<evidence type="ECO:0000256" key="1">
    <source>
        <dbReference type="SAM" id="Phobius"/>
    </source>
</evidence>
<dbReference type="Proteomes" id="UP000238322">
    <property type="component" value="Unassembled WGS sequence"/>
</dbReference>
<reference evidence="2 3" key="1">
    <citation type="submission" date="2018-02" db="EMBL/GenBank/DDBJ databases">
        <title>Comparative genomes isolates from brazilian mangrove.</title>
        <authorList>
            <person name="Araujo J.E."/>
            <person name="Taketani R.G."/>
            <person name="Silva M.C.P."/>
            <person name="Loureco M.V."/>
            <person name="Andreote F.D."/>
        </authorList>
    </citation>
    <scope>NUCLEOTIDE SEQUENCE [LARGE SCALE GENOMIC DNA]</scope>
    <source>
        <strain evidence="2 3">Hex-1 MGV</strain>
    </source>
</reference>
<keyword evidence="1" id="KW-0472">Membrane</keyword>
<gene>
    <name evidence="2" type="ORF">C5Y83_24215</name>
</gene>
<keyword evidence="1" id="KW-1133">Transmembrane helix</keyword>
<evidence type="ECO:0000313" key="3">
    <source>
        <dbReference type="Proteomes" id="UP000238322"/>
    </source>
</evidence>
<dbReference type="AlphaFoldDB" id="A0A2S8FE82"/>